<dbReference type="PANTHER" id="PTHR32060:SF22">
    <property type="entry name" value="CARBOXYL-TERMINAL-PROCESSING PEPTIDASE 3, CHLOROPLASTIC"/>
    <property type="match status" value="1"/>
</dbReference>
<keyword evidence="2 5" id="KW-0645">Protease</keyword>
<accession>A0A5B9PEJ7</accession>
<dbReference type="EMBL" id="CP042912">
    <property type="protein sequence ID" value="QEG23929.1"/>
    <property type="molecule type" value="Genomic_DNA"/>
</dbReference>
<feature type="signal peptide" evidence="6">
    <location>
        <begin position="1"/>
        <end position="31"/>
    </location>
</feature>
<dbReference type="NCBIfam" id="TIGR00225">
    <property type="entry name" value="prc"/>
    <property type="match status" value="1"/>
</dbReference>
<dbReference type="GO" id="GO:0006508">
    <property type="term" value="P:proteolysis"/>
    <property type="evidence" value="ECO:0007669"/>
    <property type="project" value="UniProtKB-KW"/>
</dbReference>
<dbReference type="SUPFAM" id="SSF50156">
    <property type="entry name" value="PDZ domain-like"/>
    <property type="match status" value="1"/>
</dbReference>
<organism evidence="8 9">
    <name type="scientific">Mariniblastus fucicola</name>
    <dbReference type="NCBI Taxonomy" id="980251"/>
    <lineage>
        <taxon>Bacteria</taxon>
        <taxon>Pseudomonadati</taxon>
        <taxon>Planctomycetota</taxon>
        <taxon>Planctomycetia</taxon>
        <taxon>Pirellulales</taxon>
        <taxon>Pirellulaceae</taxon>
        <taxon>Mariniblastus</taxon>
    </lineage>
</organism>
<dbReference type="InterPro" id="IPR005151">
    <property type="entry name" value="Tail-specific_protease"/>
</dbReference>
<proteinExistence type="inferred from homology"/>
<dbReference type="Pfam" id="PF00595">
    <property type="entry name" value="PDZ"/>
    <property type="match status" value="1"/>
</dbReference>
<protein>
    <submittedName>
        <fullName evidence="8">Tail-specific protease</fullName>
        <ecNumber evidence="8">3.4.21.102</ecNumber>
    </submittedName>
</protein>
<dbReference type="Pfam" id="PF17804">
    <property type="entry name" value="TSP_NTD"/>
    <property type="match status" value="1"/>
</dbReference>
<dbReference type="PANTHER" id="PTHR32060">
    <property type="entry name" value="TAIL-SPECIFIC PROTEASE"/>
    <property type="match status" value="1"/>
</dbReference>
<dbReference type="OrthoDB" id="9812068at2"/>
<dbReference type="EC" id="3.4.21.102" evidence="8"/>
<dbReference type="PROSITE" id="PS50106">
    <property type="entry name" value="PDZ"/>
    <property type="match status" value="1"/>
</dbReference>
<name>A0A5B9PEJ7_9BACT</name>
<dbReference type="Proteomes" id="UP000322214">
    <property type="component" value="Chromosome"/>
</dbReference>
<dbReference type="InterPro" id="IPR004447">
    <property type="entry name" value="Peptidase_S41A"/>
</dbReference>
<dbReference type="Pfam" id="PF11818">
    <property type="entry name" value="DUF3340"/>
    <property type="match status" value="1"/>
</dbReference>
<dbReference type="InterPro" id="IPR029045">
    <property type="entry name" value="ClpP/crotonase-like_dom_sf"/>
</dbReference>
<evidence type="ECO:0000313" key="9">
    <source>
        <dbReference type="Proteomes" id="UP000322214"/>
    </source>
</evidence>
<dbReference type="Gene3D" id="3.90.226.10">
    <property type="entry name" value="2-enoyl-CoA Hydratase, Chain A, domain 1"/>
    <property type="match status" value="1"/>
</dbReference>
<reference evidence="8 9" key="1">
    <citation type="submission" date="2019-08" db="EMBL/GenBank/DDBJ databases">
        <title>Deep-cultivation of Planctomycetes and their phenomic and genomic characterization uncovers novel biology.</title>
        <authorList>
            <person name="Wiegand S."/>
            <person name="Jogler M."/>
            <person name="Boedeker C."/>
            <person name="Pinto D."/>
            <person name="Vollmers J."/>
            <person name="Rivas-Marin E."/>
            <person name="Kohn T."/>
            <person name="Peeters S.H."/>
            <person name="Heuer A."/>
            <person name="Rast P."/>
            <person name="Oberbeckmann S."/>
            <person name="Bunk B."/>
            <person name="Jeske O."/>
            <person name="Meyerdierks A."/>
            <person name="Storesund J.E."/>
            <person name="Kallscheuer N."/>
            <person name="Luecker S."/>
            <person name="Lage O.M."/>
            <person name="Pohl T."/>
            <person name="Merkel B.J."/>
            <person name="Hornburger P."/>
            <person name="Mueller R.-W."/>
            <person name="Bruemmer F."/>
            <person name="Labrenz M."/>
            <person name="Spormann A.M."/>
            <person name="Op den Camp H."/>
            <person name="Overmann J."/>
            <person name="Amann R."/>
            <person name="Jetten M.S.M."/>
            <person name="Mascher T."/>
            <person name="Medema M.H."/>
            <person name="Devos D.P."/>
            <person name="Kaster A.-K."/>
            <person name="Ovreas L."/>
            <person name="Rohde M."/>
            <person name="Galperin M.Y."/>
            <person name="Jogler C."/>
        </authorList>
    </citation>
    <scope>NUCLEOTIDE SEQUENCE [LARGE SCALE GENOMIC DNA]</scope>
    <source>
        <strain evidence="8 9">FC18</strain>
    </source>
</reference>
<dbReference type="RefSeq" id="WP_075082505.1">
    <property type="nucleotide sequence ID" value="NZ_CP042912.1"/>
</dbReference>
<dbReference type="CDD" id="cd06782">
    <property type="entry name" value="cpPDZ_CPP-like"/>
    <property type="match status" value="1"/>
</dbReference>
<evidence type="ECO:0000256" key="5">
    <source>
        <dbReference type="RuleBase" id="RU004404"/>
    </source>
</evidence>
<gene>
    <name evidence="8" type="primary">prc</name>
    <name evidence="8" type="ORF">MFFC18_38340</name>
</gene>
<dbReference type="GO" id="GO:0030288">
    <property type="term" value="C:outer membrane-bounded periplasmic space"/>
    <property type="evidence" value="ECO:0007669"/>
    <property type="project" value="TreeGrafter"/>
</dbReference>
<dbReference type="InterPro" id="IPR020992">
    <property type="entry name" value="Tail_Prtase_C"/>
</dbReference>
<keyword evidence="3 5" id="KW-0378">Hydrolase</keyword>
<evidence type="ECO:0000256" key="3">
    <source>
        <dbReference type="ARBA" id="ARBA00022801"/>
    </source>
</evidence>
<keyword evidence="6" id="KW-0732">Signal</keyword>
<dbReference type="FunFam" id="3.90.226.10:FF:000090">
    <property type="entry name" value="Tail-specific protease"/>
    <property type="match status" value="1"/>
</dbReference>
<sequence precursor="true">MIAQTRLLNRCYAKILMLAVMVLTVVPAVNADDIITPPSRSQKRVGKLVAELMTRTHLSRRELDTEISSRAFKLYMKMLDPTKSYFLQSDVDDFAAEKKSIAENVKNGNFDFGIKVYKTFLERVKQRTELAIELAGVEHDFTVKEEMITDPDLATYATSEAEARDVWRKRIKYNLLVFRGDEELDKEDGNSEKKKKKVDPVEKLQKRYTSFARRMMQTDTEDIIEMYVTAVTNSFDPHTSYMSRRSYENFVISLSLELEGIGATLSGNDEGYTVIRSIVPGGACDTQGGISVDDVIMEVGQGDETGNRVDPTLAEKNGTDFIDINSMKLDDVVGMIRGKAGTVVRLNVQSEEGGDIRTVEIVREKIKLEDSAAQGKVFEQGTNADGSPRKIGIIELPSFYADMSGRPDGRSTTTDVKRILDQFNDEGVDGVVLDLRKNGGGSLQEAIDCTGLFIDAGPVVQIKDASNQIIKLDDNNRGASWSKPVVVLTSKFSASASEILAGALQDYDRGIIVGDTTTHGKGTVQTLMDLNEVFYRMRNAPNKYGALKITRSQFYRPNGDSTQKRGVLSDLVLPSVTDKMPVGESDLEYPVEFDRISAADYSSYGSADEEVKKALQIRSAERVKASDKFAKRIRRIEEYVRQKDMKTVSLNEEEFLARSRELRAEKEDEKVIEEQVSGNKEIKRDYYLDEVLEITADYMTMLEKRS</sequence>
<comment type="similarity">
    <text evidence="1 5">Belongs to the peptidase S41A family.</text>
</comment>
<dbReference type="SMART" id="SM00245">
    <property type="entry name" value="TSPc"/>
    <property type="match status" value="1"/>
</dbReference>
<evidence type="ECO:0000313" key="8">
    <source>
        <dbReference type="EMBL" id="QEG23929.1"/>
    </source>
</evidence>
<dbReference type="CDD" id="cd07560">
    <property type="entry name" value="Peptidase_S41_CPP"/>
    <property type="match status" value="1"/>
</dbReference>
<dbReference type="Gene3D" id="2.30.42.10">
    <property type="match status" value="1"/>
</dbReference>
<evidence type="ECO:0000256" key="2">
    <source>
        <dbReference type="ARBA" id="ARBA00022670"/>
    </source>
</evidence>
<dbReference type="InterPro" id="IPR001478">
    <property type="entry name" value="PDZ"/>
</dbReference>
<dbReference type="InterPro" id="IPR036034">
    <property type="entry name" value="PDZ_sf"/>
</dbReference>
<dbReference type="GO" id="GO:0004252">
    <property type="term" value="F:serine-type endopeptidase activity"/>
    <property type="evidence" value="ECO:0007669"/>
    <property type="project" value="UniProtKB-EC"/>
</dbReference>
<evidence type="ECO:0000256" key="1">
    <source>
        <dbReference type="ARBA" id="ARBA00009179"/>
    </source>
</evidence>
<dbReference type="InterPro" id="IPR040573">
    <property type="entry name" value="TSP_N"/>
</dbReference>
<dbReference type="Pfam" id="PF03572">
    <property type="entry name" value="Peptidase_S41"/>
    <property type="match status" value="1"/>
</dbReference>
<dbReference type="SUPFAM" id="SSF52096">
    <property type="entry name" value="ClpP/crotonase"/>
    <property type="match status" value="1"/>
</dbReference>
<feature type="domain" description="PDZ" evidence="7">
    <location>
        <begin position="251"/>
        <end position="343"/>
    </location>
</feature>
<feature type="chain" id="PRO_5022869523" evidence="6">
    <location>
        <begin position="32"/>
        <end position="706"/>
    </location>
</feature>
<dbReference type="AlphaFoldDB" id="A0A5B9PEJ7"/>
<dbReference type="GO" id="GO:0007165">
    <property type="term" value="P:signal transduction"/>
    <property type="evidence" value="ECO:0007669"/>
    <property type="project" value="TreeGrafter"/>
</dbReference>
<keyword evidence="9" id="KW-1185">Reference proteome</keyword>
<dbReference type="STRING" id="980251.GCA_001642875_04267"/>
<evidence type="ECO:0000256" key="6">
    <source>
        <dbReference type="SAM" id="SignalP"/>
    </source>
</evidence>
<evidence type="ECO:0000259" key="7">
    <source>
        <dbReference type="PROSITE" id="PS50106"/>
    </source>
</evidence>
<keyword evidence="4 5" id="KW-0720">Serine protease</keyword>
<evidence type="ECO:0000256" key="4">
    <source>
        <dbReference type="ARBA" id="ARBA00022825"/>
    </source>
</evidence>
<dbReference type="KEGG" id="mff:MFFC18_38340"/>